<name>A0A4V4HHP3_DENBC</name>
<evidence type="ECO:0000256" key="1">
    <source>
        <dbReference type="SAM" id="MobiDB-lite"/>
    </source>
</evidence>
<dbReference type="Proteomes" id="UP000297245">
    <property type="component" value="Unassembled WGS sequence"/>
</dbReference>
<proteinExistence type="predicted"/>
<feature type="compositionally biased region" description="Polar residues" evidence="1">
    <location>
        <begin position="839"/>
        <end position="851"/>
    </location>
</feature>
<evidence type="ECO:0000313" key="3">
    <source>
        <dbReference type="EMBL" id="THV03436.1"/>
    </source>
</evidence>
<feature type="region of interest" description="Disordered" evidence="1">
    <location>
        <begin position="236"/>
        <end position="265"/>
    </location>
</feature>
<feature type="compositionally biased region" description="Low complexity" evidence="1">
    <location>
        <begin position="165"/>
        <end position="181"/>
    </location>
</feature>
<dbReference type="OrthoDB" id="3257623at2759"/>
<feature type="compositionally biased region" description="Polar residues" evidence="1">
    <location>
        <begin position="189"/>
        <end position="200"/>
    </location>
</feature>
<protein>
    <recommendedName>
        <fullName evidence="2">DDE-1 domain-containing protein</fullName>
    </recommendedName>
</protein>
<reference evidence="3 4" key="1">
    <citation type="journal article" date="2019" name="Nat. Ecol. Evol.">
        <title>Megaphylogeny resolves global patterns of mushroom evolution.</title>
        <authorList>
            <person name="Varga T."/>
            <person name="Krizsan K."/>
            <person name="Foldi C."/>
            <person name="Dima B."/>
            <person name="Sanchez-Garcia M."/>
            <person name="Sanchez-Ramirez S."/>
            <person name="Szollosi G.J."/>
            <person name="Szarkandi J.G."/>
            <person name="Papp V."/>
            <person name="Albert L."/>
            <person name="Andreopoulos W."/>
            <person name="Angelini C."/>
            <person name="Antonin V."/>
            <person name="Barry K.W."/>
            <person name="Bougher N.L."/>
            <person name="Buchanan P."/>
            <person name="Buyck B."/>
            <person name="Bense V."/>
            <person name="Catcheside P."/>
            <person name="Chovatia M."/>
            <person name="Cooper J."/>
            <person name="Damon W."/>
            <person name="Desjardin D."/>
            <person name="Finy P."/>
            <person name="Geml J."/>
            <person name="Haridas S."/>
            <person name="Hughes K."/>
            <person name="Justo A."/>
            <person name="Karasinski D."/>
            <person name="Kautmanova I."/>
            <person name="Kiss B."/>
            <person name="Kocsube S."/>
            <person name="Kotiranta H."/>
            <person name="LaButti K.M."/>
            <person name="Lechner B.E."/>
            <person name="Liimatainen K."/>
            <person name="Lipzen A."/>
            <person name="Lukacs Z."/>
            <person name="Mihaltcheva S."/>
            <person name="Morgado L.N."/>
            <person name="Niskanen T."/>
            <person name="Noordeloos M.E."/>
            <person name="Ohm R.A."/>
            <person name="Ortiz-Santana B."/>
            <person name="Ovrebo C."/>
            <person name="Racz N."/>
            <person name="Riley R."/>
            <person name="Savchenko A."/>
            <person name="Shiryaev A."/>
            <person name="Soop K."/>
            <person name="Spirin V."/>
            <person name="Szebenyi C."/>
            <person name="Tomsovsky M."/>
            <person name="Tulloss R.E."/>
            <person name="Uehling J."/>
            <person name="Grigoriev I.V."/>
            <person name="Vagvolgyi C."/>
            <person name="Papp T."/>
            <person name="Martin F.M."/>
            <person name="Miettinen O."/>
            <person name="Hibbett D.S."/>
            <person name="Nagy L.G."/>
        </authorList>
    </citation>
    <scope>NUCLEOTIDE SEQUENCE [LARGE SCALE GENOMIC DNA]</scope>
    <source>
        <strain evidence="3 4">CBS 962.96</strain>
    </source>
</reference>
<feature type="compositionally biased region" description="Basic and acidic residues" evidence="1">
    <location>
        <begin position="203"/>
        <end position="219"/>
    </location>
</feature>
<dbReference type="Pfam" id="PF03184">
    <property type="entry name" value="DDE_1"/>
    <property type="match status" value="1"/>
</dbReference>
<dbReference type="EMBL" id="ML179067">
    <property type="protein sequence ID" value="THV03436.1"/>
    <property type="molecule type" value="Genomic_DNA"/>
</dbReference>
<gene>
    <name evidence="3" type="ORF">K435DRAFT_747854</name>
</gene>
<feature type="compositionally biased region" description="Basic and acidic residues" evidence="1">
    <location>
        <begin position="236"/>
        <end position="249"/>
    </location>
</feature>
<feature type="region of interest" description="Disordered" evidence="1">
    <location>
        <begin position="138"/>
        <end position="219"/>
    </location>
</feature>
<keyword evidence="4" id="KW-1185">Reference proteome</keyword>
<feature type="domain" description="DDE-1" evidence="2">
    <location>
        <begin position="608"/>
        <end position="710"/>
    </location>
</feature>
<sequence>MKSPPKQPKASTGPSQHLISRINHLRDLLHNLPESIPLNPSNSTYDFALSPDDIEERGTFGAVSHSLEIGLGQRLDGAIHFQERGYRLEGLISMLKEGVKKMNDVDRTAFESAWLERLIRAAEADGAKHSKRKTLDLGMTGVKEPTSKRRRVIVIDEEEDNKQNSPSVSPLPSASSSSSDSKAPRLTKQLPSNLKQTTLPFTKDTRTEEEKAAARKKEKQEIEARFVDFQEKARVAEEKRKTQEREMGRKRQQKHREKVKAEREAEDNLEDVNAVLMKSAEEVKQVDFALDHHEMAEASRPQFKTWREERNGTQGGAVQGRAERTNWFHQYLWPSIHNAMVKASWSSEGAVKILKRDLPQLYGHIHCGTINRWKEPGERRWSDKTLQNVTRHHAILSSGRTGALAKFPELTEEIKSSLIALRRSGMVVNVPIARSLMLAIIKEKYPQVLSPHFQCTERYVRDFLQSVMSWTPRAGTRAAAHLPDNAEELCERTFMRIAYAMRWYNIPPKLVINGDQMGIYVLPSCSQTFHAKGDRQVDIVGKDEKRASTVFVTSTPCGDILPFQLIWGGRTIKSVPDTDADGMDEAVKFGFDFTYARSESSPKSHFSTLKTMKEYLANIIQPYIKRIIEEDGLEEDQMAILFIDAYPVHTGKDFRALISRDYPNIILFFVPANCTGKFQPADIGLQRPIKHFLKQKLFEWMAETHREKIAQGAEPEDIKVSTSLPVLRNASVRPLVEVYKYLSNDHGRSLIKKAWKNCVAKNYNLSEDCLTSGKTQTDVRNYLKQDKTLRDEIEDRCGVVYGLDDNPTSDPVEVNLDLRIDDNDDGDVPLGEVISATFGESSGTGFQTTEDGTLENAGEGENVWAYDKEGNLYSQTGELPQQEE</sequence>
<dbReference type="GO" id="GO:0003676">
    <property type="term" value="F:nucleic acid binding"/>
    <property type="evidence" value="ECO:0007669"/>
    <property type="project" value="InterPro"/>
</dbReference>
<evidence type="ECO:0000259" key="2">
    <source>
        <dbReference type="Pfam" id="PF03184"/>
    </source>
</evidence>
<dbReference type="InterPro" id="IPR004875">
    <property type="entry name" value="DDE_SF_endonuclease_dom"/>
</dbReference>
<feature type="region of interest" description="Disordered" evidence="1">
    <location>
        <begin position="839"/>
        <end position="859"/>
    </location>
</feature>
<dbReference type="AlphaFoldDB" id="A0A4V4HHP3"/>
<accession>A0A4V4HHP3</accession>
<organism evidence="3 4">
    <name type="scientific">Dendrothele bispora (strain CBS 962.96)</name>
    <dbReference type="NCBI Taxonomy" id="1314807"/>
    <lineage>
        <taxon>Eukaryota</taxon>
        <taxon>Fungi</taxon>
        <taxon>Dikarya</taxon>
        <taxon>Basidiomycota</taxon>
        <taxon>Agaricomycotina</taxon>
        <taxon>Agaricomycetes</taxon>
        <taxon>Agaricomycetidae</taxon>
        <taxon>Agaricales</taxon>
        <taxon>Agaricales incertae sedis</taxon>
        <taxon>Dendrothele</taxon>
    </lineage>
</organism>
<evidence type="ECO:0000313" key="4">
    <source>
        <dbReference type="Proteomes" id="UP000297245"/>
    </source>
</evidence>